<dbReference type="InterPro" id="IPR028322">
    <property type="entry name" value="PNRC-like_rgn"/>
</dbReference>
<protein>
    <recommendedName>
        <fullName evidence="6">Enhancer of mRNA-decapping protein 1</fullName>
    </recommendedName>
</protein>
<dbReference type="RefSeq" id="XP_062879021.1">
    <property type="nucleotide sequence ID" value="XM_063022951.1"/>
</dbReference>
<evidence type="ECO:0000256" key="2">
    <source>
        <dbReference type="ARBA" id="ARBA00061292"/>
    </source>
</evidence>
<comment type="similarity">
    <text evidence="2">Belongs to the EDC family.</text>
</comment>
<feature type="region of interest" description="Disordered" evidence="3">
    <location>
        <begin position="1"/>
        <end position="153"/>
    </location>
</feature>
<dbReference type="Pfam" id="PF15365">
    <property type="entry name" value="PNRC"/>
    <property type="match status" value="1"/>
</dbReference>
<feature type="region of interest" description="Disordered" evidence="3">
    <location>
        <begin position="272"/>
        <end position="306"/>
    </location>
</feature>
<proteinExistence type="inferred from homology"/>
<evidence type="ECO:0000313" key="4">
    <source>
        <dbReference type="EMBL" id="WPK26640.1"/>
    </source>
</evidence>
<organism evidence="4 5">
    <name type="scientific">Australozyma saopauloensis</name>
    <dbReference type="NCBI Taxonomy" id="291208"/>
    <lineage>
        <taxon>Eukaryota</taxon>
        <taxon>Fungi</taxon>
        <taxon>Dikarya</taxon>
        <taxon>Ascomycota</taxon>
        <taxon>Saccharomycotina</taxon>
        <taxon>Pichiomycetes</taxon>
        <taxon>Metschnikowiaceae</taxon>
        <taxon>Australozyma</taxon>
    </lineage>
</organism>
<dbReference type="EMBL" id="CP138898">
    <property type="protein sequence ID" value="WPK26640.1"/>
    <property type="molecule type" value="Genomic_DNA"/>
</dbReference>
<feature type="compositionally biased region" description="Low complexity" evidence="3">
    <location>
        <begin position="94"/>
        <end position="146"/>
    </location>
</feature>
<dbReference type="KEGG" id="asau:88175062"/>
<dbReference type="GeneID" id="88175062"/>
<sequence>MMAHELPLQAHGVPHTAPVSKTKKGKHHQAKILLPNGQKPDFGPGKERLPQLPNGAKPDFGTGEVPKKGKKSKKLGQNGALKAAGGQNQNKAQSNGNGPKNTNTNNNSKSNNNSNDNTASSHNGNGISIGNSNGNANGNRRNGSSGKNLDCYAGSSFHSSPEALALPKPSFASASQSTSVSASSPPRNDPAGLPLQMQPVFHSPAPQQQLPFTHPSGQYNLNPAFVYQGVPGAGPPRYPITTYPPPPKQNYSYGGMMPGFMPPGPHMHHYQHYPMAPPPPPMPVASHQPPQNGQKILFNDLIGSSK</sequence>
<accession>A0AAX4HG70</accession>
<dbReference type="Proteomes" id="UP001338582">
    <property type="component" value="Chromosome 5"/>
</dbReference>
<reference evidence="4 5" key="1">
    <citation type="submission" date="2023-10" db="EMBL/GenBank/DDBJ databases">
        <title>Draft Genome Sequence of Candida saopaulonensis from a very Premature Infant with Sepsis.</title>
        <authorList>
            <person name="Ning Y."/>
            <person name="Dai R."/>
            <person name="Xiao M."/>
            <person name="Xu Y."/>
            <person name="Yan Q."/>
            <person name="Zhang L."/>
        </authorList>
    </citation>
    <scope>NUCLEOTIDE SEQUENCE [LARGE SCALE GENOMIC DNA]</scope>
    <source>
        <strain evidence="4 5">19XY460</strain>
    </source>
</reference>
<evidence type="ECO:0008006" key="6">
    <source>
        <dbReference type="Google" id="ProtNLM"/>
    </source>
</evidence>
<feature type="region of interest" description="Disordered" evidence="3">
    <location>
        <begin position="168"/>
        <end position="199"/>
    </location>
</feature>
<name>A0AAX4HG70_9ASCO</name>
<evidence type="ECO:0000256" key="3">
    <source>
        <dbReference type="SAM" id="MobiDB-lite"/>
    </source>
</evidence>
<feature type="compositionally biased region" description="Low complexity" evidence="3">
    <location>
        <begin position="169"/>
        <end position="186"/>
    </location>
</feature>
<feature type="compositionally biased region" description="Basic residues" evidence="3">
    <location>
        <begin position="21"/>
        <end position="30"/>
    </location>
</feature>
<dbReference type="AlphaFoldDB" id="A0AAX4HG70"/>
<dbReference type="GO" id="GO:0000184">
    <property type="term" value="P:nuclear-transcribed mRNA catabolic process, nonsense-mediated decay"/>
    <property type="evidence" value="ECO:0007669"/>
    <property type="project" value="UniProtKB-KW"/>
</dbReference>
<keyword evidence="5" id="KW-1185">Reference proteome</keyword>
<evidence type="ECO:0000256" key="1">
    <source>
        <dbReference type="ARBA" id="ARBA00023161"/>
    </source>
</evidence>
<keyword evidence="1" id="KW-0866">Nonsense-mediated mRNA decay</keyword>
<gene>
    <name evidence="4" type="ORF">PUMCH_003999</name>
</gene>
<evidence type="ECO:0000313" key="5">
    <source>
        <dbReference type="Proteomes" id="UP001338582"/>
    </source>
</evidence>